<dbReference type="Pfam" id="PF01261">
    <property type="entry name" value="AP_endonuc_2"/>
    <property type="match status" value="1"/>
</dbReference>
<name>E0X712_PSEPU</name>
<keyword evidence="2" id="KW-0413">Isomerase</keyword>
<evidence type="ECO:0000259" key="1">
    <source>
        <dbReference type="Pfam" id="PF01261"/>
    </source>
</evidence>
<reference evidence="2" key="1">
    <citation type="submission" date="2009-08" db="EMBL/GenBank/DDBJ databases">
        <title>Global regulation of food supply by Pseudomonas putida DOT-T1E.</title>
        <authorList>
            <person name="Daniels C."/>
            <person name="Godoy P."/>
            <person name="Duque E."/>
            <person name="Molina-Henares M.A."/>
            <person name="de la Torre J."/>
            <person name="Del Arco J.M."/>
            <person name="Herrera C."/>
            <person name="Segura A."/>
            <person name="Guazzaroni M.E."/>
            <person name="Ferrer M."/>
            <person name="Ramos J.L."/>
        </authorList>
    </citation>
    <scope>NUCLEOTIDE SEQUENCE</scope>
    <source>
        <strain evidence="2">DOT-T1E</strain>
    </source>
</reference>
<dbReference type="SUPFAM" id="SSF51658">
    <property type="entry name" value="Xylose isomerase-like"/>
    <property type="match status" value="1"/>
</dbReference>
<dbReference type="InterPro" id="IPR050312">
    <property type="entry name" value="IolE/XylAMocC-like"/>
</dbReference>
<dbReference type="InterPro" id="IPR036237">
    <property type="entry name" value="Xyl_isomerase-like_sf"/>
</dbReference>
<evidence type="ECO:0000313" key="2">
    <source>
        <dbReference type="EMBL" id="ADI95346.1"/>
    </source>
</evidence>
<dbReference type="Gene3D" id="3.20.20.150">
    <property type="entry name" value="Divalent-metal-dependent TIM barrel enzymes"/>
    <property type="match status" value="1"/>
</dbReference>
<sequence>MNPMNNPIHALDSFFYTSMGVYSFQSQCEMVAEVGYDAITVAAWSGHPLTDLKLLPQVKDKHGLDVAALYLVLHEGRNDHLVRQIIESVEGVELIELAVQTSVNGVKAILQTIERLLPVVERRGLKLALYPHRNHVTETTSHVVEICRFFDHPRLGAVFNGYHWYASQEGDLQGRLDAMKPWLMQVTTSGSTLSQLGWGGVATMEPPDRGELDNFALLGALQRMGYEGRIGLLGWDYCGDVYLKLQRSLNAMRGIQQRLAEHPTWADIPLAR</sequence>
<organism evidence="2">
    <name type="scientific">Pseudomonas putida</name>
    <name type="common">Arthrobacter siderocapsulatus</name>
    <dbReference type="NCBI Taxonomy" id="303"/>
    <lineage>
        <taxon>Bacteria</taxon>
        <taxon>Pseudomonadati</taxon>
        <taxon>Pseudomonadota</taxon>
        <taxon>Gammaproteobacteria</taxon>
        <taxon>Pseudomonadales</taxon>
        <taxon>Pseudomonadaceae</taxon>
        <taxon>Pseudomonas</taxon>
    </lineage>
</organism>
<dbReference type="InterPro" id="IPR013022">
    <property type="entry name" value="Xyl_isomerase-like_TIM-brl"/>
</dbReference>
<dbReference type="AlphaFoldDB" id="E0X712"/>
<accession>E0X712</accession>
<proteinExistence type="predicted"/>
<protein>
    <submittedName>
        <fullName evidence="2">Xylose isomerase domain-containing protein</fullName>
    </submittedName>
</protein>
<feature type="domain" description="Xylose isomerase-like TIM barrel" evidence="1">
    <location>
        <begin position="105"/>
        <end position="236"/>
    </location>
</feature>
<dbReference type="EMBL" id="GQ848198">
    <property type="protein sequence ID" value="ADI95346.1"/>
    <property type="molecule type" value="Genomic_DNA"/>
</dbReference>
<dbReference type="GO" id="GO:0016853">
    <property type="term" value="F:isomerase activity"/>
    <property type="evidence" value="ECO:0007669"/>
    <property type="project" value="UniProtKB-KW"/>
</dbReference>
<dbReference type="PANTHER" id="PTHR12110">
    <property type="entry name" value="HYDROXYPYRUVATE ISOMERASE"/>
    <property type="match status" value="1"/>
</dbReference>